<sequence>MGSASGVSSGAQPGFCEGYMRRGLRRVANSSIKNDMSPEKEAAMSDRVYKKVEIVGTSKKGFDDAVNNAIETAAKTIRNVDWFEVVETTGHVVDGKVAHFQVTVKIGFRVEED</sequence>
<organism evidence="1 2">
    <name type="scientific">Syntrophus aciditrophicus (strain SB)</name>
    <dbReference type="NCBI Taxonomy" id="56780"/>
    <lineage>
        <taxon>Bacteria</taxon>
        <taxon>Pseudomonadati</taxon>
        <taxon>Thermodesulfobacteriota</taxon>
        <taxon>Syntrophia</taxon>
        <taxon>Syntrophales</taxon>
        <taxon>Syntrophaceae</taxon>
        <taxon>Syntrophus</taxon>
    </lineage>
</organism>
<dbReference type="Proteomes" id="UP000001933">
    <property type="component" value="Chromosome"/>
</dbReference>
<dbReference type="eggNOG" id="COG3360">
    <property type="taxonomic scope" value="Bacteria"/>
</dbReference>
<gene>
    <name evidence="1" type="ORF">SYN_02494</name>
</gene>
<reference evidence="1 2" key="1">
    <citation type="journal article" date="2007" name="Proc. Natl. Acad. Sci. U.S.A.">
        <title>The genome of Syntrophus aciditrophicus: life at the thermodynamic limit of microbial growth.</title>
        <authorList>
            <person name="McInerney M.J."/>
            <person name="Rohlin L."/>
            <person name="Mouttaki H."/>
            <person name="Kim U."/>
            <person name="Krupp R.S."/>
            <person name="Rios-Hernandez L."/>
            <person name="Sieber J."/>
            <person name="Struchtemeyer C.G."/>
            <person name="Bhattacharyya A."/>
            <person name="Campbell J.W."/>
            <person name="Gunsalus R.P."/>
        </authorList>
    </citation>
    <scope>NUCLEOTIDE SEQUENCE [LARGE SCALE GENOMIC DNA]</scope>
    <source>
        <strain evidence="1 2">SB</strain>
    </source>
</reference>
<dbReference type="AlphaFoldDB" id="Q2LW31"/>
<evidence type="ECO:0000313" key="1">
    <source>
        <dbReference type="EMBL" id="ABC78287.1"/>
    </source>
</evidence>
<dbReference type="HOGENOM" id="CLU_161196_1_0_7"/>
<dbReference type="InterPro" id="IPR036694">
    <property type="entry name" value="Dodecin-like_sf"/>
</dbReference>
<accession>Q2LW31</accession>
<name>Q2LW31_SYNAS</name>
<dbReference type="InterPro" id="IPR050049">
    <property type="entry name" value="Dodecin_bact"/>
</dbReference>
<dbReference type="EMBL" id="CP000252">
    <property type="protein sequence ID" value="ABC78287.1"/>
    <property type="molecule type" value="Genomic_DNA"/>
</dbReference>
<proteinExistence type="predicted"/>
<dbReference type="PANTHER" id="PTHR39324">
    <property type="entry name" value="CALCIUM DODECIN"/>
    <property type="match status" value="1"/>
</dbReference>
<dbReference type="KEGG" id="sat:SYN_02494"/>
<dbReference type="NCBIfam" id="NF043052">
    <property type="entry name" value="DodecBact"/>
    <property type="match status" value="1"/>
</dbReference>
<dbReference type="InterPro" id="IPR025543">
    <property type="entry name" value="Dodecin-like"/>
</dbReference>
<dbReference type="Pfam" id="PF07311">
    <property type="entry name" value="Dodecin"/>
    <property type="match status" value="1"/>
</dbReference>
<dbReference type="InterPro" id="IPR009923">
    <property type="entry name" value="Dodecin"/>
</dbReference>
<dbReference type="STRING" id="56780.SYN_02494"/>
<protein>
    <submittedName>
        <fullName evidence="1">Hypothetical cytosolic protein</fullName>
    </submittedName>
</protein>
<dbReference type="Gene3D" id="3.30.1660.10">
    <property type="entry name" value="Flavin-binding protein dodecin"/>
    <property type="match status" value="1"/>
</dbReference>
<dbReference type="PANTHER" id="PTHR39324:SF1">
    <property type="entry name" value="CALCIUM DODECIN"/>
    <property type="match status" value="1"/>
</dbReference>
<evidence type="ECO:0000313" key="2">
    <source>
        <dbReference type="Proteomes" id="UP000001933"/>
    </source>
</evidence>
<dbReference type="InParanoid" id="Q2LW31"/>
<keyword evidence="2" id="KW-1185">Reference proteome</keyword>
<dbReference type="SUPFAM" id="SSF89807">
    <property type="entry name" value="Dodecin-like"/>
    <property type="match status" value="1"/>
</dbReference>